<proteinExistence type="predicted"/>
<protein>
    <submittedName>
        <fullName evidence="1">Uncharacterized protein</fullName>
    </submittedName>
</protein>
<dbReference type="AlphaFoldDB" id="I2NSP4"/>
<evidence type="ECO:0000313" key="2">
    <source>
        <dbReference type="Proteomes" id="UP000004473"/>
    </source>
</evidence>
<sequence>MDRADFAHTVCRFQTTFFHHGFTLKRYGTNERRHNAVFTIKYRLSHFSARPLLHHD</sequence>
<name>I2NSP4_NEISI</name>
<dbReference type="EMBL" id="AJMT01000094">
    <property type="protein sequence ID" value="EIG28855.1"/>
    <property type="molecule type" value="Genomic_DNA"/>
</dbReference>
<organism evidence="1 2">
    <name type="scientific">Neisseria sicca VK64</name>
    <dbReference type="NCBI Taxonomy" id="1095748"/>
    <lineage>
        <taxon>Bacteria</taxon>
        <taxon>Pseudomonadati</taxon>
        <taxon>Pseudomonadota</taxon>
        <taxon>Betaproteobacteria</taxon>
        <taxon>Neisseriales</taxon>
        <taxon>Neisseriaceae</taxon>
        <taxon>Neisseria</taxon>
    </lineage>
</organism>
<gene>
    <name evidence="1" type="ORF">HMPREF1051_2181</name>
</gene>
<dbReference type="PATRIC" id="fig|1095748.3.peg.1285"/>
<evidence type="ECO:0000313" key="1">
    <source>
        <dbReference type="EMBL" id="EIG28855.1"/>
    </source>
</evidence>
<comment type="caution">
    <text evidence="1">The sequence shown here is derived from an EMBL/GenBank/DDBJ whole genome shotgun (WGS) entry which is preliminary data.</text>
</comment>
<dbReference type="Proteomes" id="UP000004473">
    <property type="component" value="Unassembled WGS sequence"/>
</dbReference>
<reference evidence="1 2" key="1">
    <citation type="submission" date="2012-04" db="EMBL/GenBank/DDBJ databases">
        <authorList>
            <person name="Harkins D.M."/>
            <person name="Madupu R."/>
            <person name="Durkin A.S."/>
            <person name="Torralba M."/>
            <person name="Methe B."/>
            <person name="Sutton G.G."/>
            <person name="Nelson K.E."/>
        </authorList>
    </citation>
    <scope>NUCLEOTIDE SEQUENCE [LARGE SCALE GENOMIC DNA]</scope>
    <source>
        <strain evidence="1 2">VK64</strain>
    </source>
</reference>
<accession>I2NSP4</accession>